<proteinExistence type="predicted"/>
<dbReference type="PANTHER" id="PTHR33871:SF1">
    <property type="entry name" value="OS05G0503100 PROTEIN"/>
    <property type="match status" value="1"/>
</dbReference>
<keyword evidence="3" id="KW-1185">Reference proteome</keyword>
<feature type="compositionally biased region" description="Basic and acidic residues" evidence="1">
    <location>
        <begin position="182"/>
        <end position="198"/>
    </location>
</feature>
<feature type="region of interest" description="Disordered" evidence="1">
    <location>
        <begin position="1"/>
        <end position="29"/>
    </location>
</feature>
<evidence type="ECO:0000313" key="3">
    <source>
        <dbReference type="Proteomes" id="UP001318860"/>
    </source>
</evidence>
<reference evidence="2 3" key="1">
    <citation type="journal article" date="2021" name="Comput. Struct. Biotechnol. J.">
        <title>De novo genome assembly of the potent medicinal plant Rehmannia glutinosa using nanopore technology.</title>
        <authorList>
            <person name="Ma L."/>
            <person name="Dong C."/>
            <person name="Song C."/>
            <person name="Wang X."/>
            <person name="Zheng X."/>
            <person name="Niu Y."/>
            <person name="Chen S."/>
            <person name="Feng W."/>
        </authorList>
    </citation>
    <scope>NUCLEOTIDE SEQUENCE [LARGE SCALE GENOMIC DNA]</scope>
    <source>
        <strain evidence="2">DH-2019</strain>
    </source>
</reference>
<accession>A0ABR0W4H6</accession>
<dbReference type="Proteomes" id="UP001318860">
    <property type="component" value="Unassembled WGS sequence"/>
</dbReference>
<evidence type="ECO:0000313" key="2">
    <source>
        <dbReference type="EMBL" id="KAK6142551.1"/>
    </source>
</evidence>
<organism evidence="2 3">
    <name type="scientific">Rehmannia glutinosa</name>
    <name type="common">Chinese foxglove</name>
    <dbReference type="NCBI Taxonomy" id="99300"/>
    <lineage>
        <taxon>Eukaryota</taxon>
        <taxon>Viridiplantae</taxon>
        <taxon>Streptophyta</taxon>
        <taxon>Embryophyta</taxon>
        <taxon>Tracheophyta</taxon>
        <taxon>Spermatophyta</taxon>
        <taxon>Magnoliopsida</taxon>
        <taxon>eudicotyledons</taxon>
        <taxon>Gunneridae</taxon>
        <taxon>Pentapetalae</taxon>
        <taxon>asterids</taxon>
        <taxon>lamiids</taxon>
        <taxon>Lamiales</taxon>
        <taxon>Orobanchaceae</taxon>
        <taxon>Rehmannieae</taxon>
        <taxon>Rehmannia</taxon>
    </lineage>
</organism>
<protein>
    <submittedName>
        <fullName evidence="2">Uncharacterized protein</fullName>
    </submittedName>
</protein>
<gene>
    <name evidence="2" type="ORF">DH2020_022899</name>
</gene>
<comment type="caution">
    <text evidence="2">The sequence shown here is derived from an EMBL/GenBank/DDBJ whole genome shotgun (WGS) entry which is preliminary data.</text>
</comment>
<name>A0ABR0W4H6_REHGL</name>
<feature type="compositionally biased region" description="Basic and acidic residues" evidence="1">
    <location>
        <begin position="205"/>
        <end position="224"/>
    </location>
</feature>
<feature type="region of interest" description="Disordered" evidence="1">
    <location>
        <begin position="102"/>
        <end position="245"/>
    </location>
</feature>
<sequence length="279" mass="30571">MGCCLSTRNHRLETDSRGGAPPTSPPPVLEEETVKEVLLETPIVVPKDVGEKIRGVPPGNQGWKVEARSTAVISCDLDPPRKADEEIVSEISEISEMCSYSESFSNATAQEKKDDDDDGVVNQRPPPMRTRRGISGGRGRGRGRGERVIARRAAAPSPEKRGQVAPLRPVRGRPMAGQPRNVAEENGRRRETGEDSGRRSRSPVRRGEVGVRRNEKSAAIEESRNAVVPVAEGESLEKPVEPPNDVVPVEEAESLENPVVSLECFIFCEFIYCLKLLSF</sequence>
<evidence type="ECO:0000256" key="1">
    <source>
        <dbReference type="SAM" id="MobiDB-lite"/>
    </source>
</evidence>
<dbReference type="PANTHER" id="PTHR33871">
    <property type="entry name" value="OS05G0503100 PROTEIN-RELATED"/>
    <property type="match status" value="1"/>
</dbReference>
<dbReference type="EMBL" id="JABTTQ020000013">
    <property type="protein sequence ID" value="KAK6142551.1"/>
    <property type="molecule type" value="Genomic_DNA"/>
</dbReference>